<protein>
    <recommendedName>
        <fullName evidence="7">Protein DETOXIFICATION</fullName>
    </recommendedName>
    <alternativeName>
        <fullName evidence="7">Multidrug and toxic compound extrusion protein</fullName>
    </alternativeName>
</protein>
<name>A0A8B8P4I4_9MYRT</name>
<dbReference type="InterPro" id="IPR045069">
    <property type="entry name" value="MATE_euk"/>
</dbReference>
<dbReference type="GO" id="GO:0015297">
    <property type="term" value="F:antiporter activity"/>
    <property type="evidence" value="ECO:0007669"/>
    <property type="project" value="InterPro"/>
</dbReference>
<feature type="transmembrane region" description="Helical" evidence="7">
    <location>
        <begin position="314"/>
        <end position="335"/>
    </location>
</feature>
<evidence type="ECO:0000256" key="7">
    <source>
        <dbReference type="RuleBase" id="RU004914"/>
    </source>
</evidence>
<feature type="transmembrane region" description="Helical" evidence="7">
    <location>
        <begin position="356"/>
        <end position="377"/>
    </location>
</feature>
<evidence type="ECO:0000256" key="2">
    <source>
        <dbReference type="ARBA" id="ARBA00010199"/>
    </source>
</evidence>
<reference evidence="9" key="1">
    <citation type="submission" date="2025-05" db="UniProtKB">
        <authorList>
            <consortium name="RefSeq"/>
        </authorList>
    </citation>
    <scope>NUCLEOTIDE SEQUENCE [LARGE SCALE GENOMIC DNA]</scope>
</reference>
<evidence type="ECO:0000256" key="4">
    <source>
        <dbReference type="ARBA" id="ARBA00022692"/>
    </source>
</evidence>
<dbReference type="Proteomes" id="UP000827889">
    <property type="component" value="Chromosome 1"/>
</dbReference>
<comment type="subcellular location">
    <subcellularLocation>
        <location evidence="1">Membrane</location>
        <topology evidence="1">Multi-pass membrane protein</topology>
    </subcellularLocation>
</comment>
<dbReference type="GeneID" id="115740319"/>
<evidence type="ECO:0000256" key="8">
    <source>
        <dbReference type="SAM" id="MobiDB-lite"/>
    </source>
</evidence>
<feature type="transmembrane region" description="Helical" evidence="7">
    <location>
        <begin position="430"/>
        <end position="451"/>
    </location>
</feature>
<evidence type="ECO:0000313" key="10">
    <source>
        <dbReference type="RefSeq" id="XP_030529666.2"/>
    </source>
</evidence>
<comment type="similarity">
    <text evidence="2 7">Belongs to the multi antimicrobial extrusion (MATE) (TC 2.A.66.1) family.</text>
</comment>
<gene>
    <name evidence="10" type="primary">LOC115740319</name>
</gene>
<evidence type="ECO:0000313" key="9">
    <source>
        <dbReference type="Proteomes" id="UP000827889"/>
    </source>
</evidence>
<keyword evidence="4 7" id="KW-0812">Transmembrane</keyword>
<dbReference type="GO" id="GO:0042910">
    <property type="term" value="F:xenobiotic transmembrane transporter activity"/>
    <property type="evidence" value="ECO:0007669"/>
    <property type="project" value="InterPro"/>
</dbReference>
<dbReference type="Pfam" id="PF01554">
    <property type="entry name" value="MatE"/>
    <property type="match status" value="2"/>
</dbReference>
<dbReference type="RefSeq" id="XP_030529666.2">
    <property type="nucleotide sequence ID" value="XM_030673806.2"/>
</dbReference>
<evidence type="ECO:0000256" key="6">
    <source>
        <dbReference type="ARBA" id="ARBA00023136"/>
    </source>
</evidence>
<dbReference type="KEGG" id="rarg:115740319"/>
<dbReference type="NCBIfam" id="TIGR00797">
    <property type="entry name" value="matE"/>
    <property type="match status" value="1"/>
</dbReference>
<feature type="transmembrane region" description="Helical" evidence="7">
    <location>
        <begin position="457"/>
        <end position="477"/>
    </location>
</feature>
<dbReference type="AlphaFoldDB" id="A0A8B8P4I4"/>
<evidence type="ECO:0000256" key="5">
    <source>
        <dbReference type="ARBA" id="ARBA00022989"/>
    </source>
</evidence>
<dbReference type="InterPro" id="IPR002528">
    <property type="entry name" value="MATE_fam"/>
</dbReference>
<keyword evidence="5 7" id="KW-1133">Transmembrane helix</keyword>
<dbReference type="GO" id="GO:0016020">
    <property type="term" value="C:membrane"/>
    <property type="evidence" value="ECO:0007669"/>
    <property type="project" value="UniProtKB-SubCell"/>
</dbReference>
<feature type="transmembrane region" description="Helical" evidence="7">
    <location>
        <begin position="167"/>
        <end position="188"/>
    </location>
</feature>
<feature type="transmembrane region" description="Helical" evidence="7">
    <location>
        <begin position="275"/>
        <end position="294"/>
    </location>
</feature>
<organism evidence="9 10">
    <name type="scientific">Rhodamnia argentea</name>
    <dbReference type="NCBI Taxonomy" id="178133"/>
    <lineage>
        <taxon>Eukaryota</taxon>
        <taxon>Viridiplantae</taxon>
        <taxon>Streptophyta</taxon>
        <taxon>Embryophyta</taxon>
        <taxon>Tracheophyta</taxon>
        <taxon>Spermatophyta</taxon>
        <taxon>Magnoliopsida</taxon>
        <taxon>eudicotyledons</taxon>
        <taxon>Gunneridae</taxon>
        <taxon>Pentapetalae</taxon>
        <taxon>rosids</taxon>
        <taxon>malvids</taxon>
        <taxon>Myrtales</taxon>
        <taxon>Myrtaceae</taxon>
        <taxon>Myrtoideae</taxon>
        <taxon>Myrteae</taxon>
        <taxon>Australasian group</taxon>
        <taxon>Rhodamnia</taxon>
    </lineage>
</organism>
<evidence type="ECO:0000256" key="1">
    <source>
        <dbReference type="ARBA" id="ARBA00004141"/>
    </source>
</evidence>
<feature type="transmembrane region" description="Helical" evidence="7">
    <location>
        <begin position="132"/>
        <end position="152"/>
    </location>
</feature>
<dbReference type="GO" id="GO:1990961">
    <property type="term" value="P:xenobiotic detoxification by transmembrane export across the plasma membrane"/>
    <property type="evidence" value="ECO:0007669"/>
    <property type="project" value="InterPro"/>
</dbReference>
<feature type="transmembrane region" description="Helical" evidence="7">
    <location>
        <begin position="55"/>
        <end position="81"/>
    </location>
</feature>
<dbReference type="CDD" id="cd13132">
    <property type="entry name" value="MATE_eukaryotic"/>
    <property type="match status" value="1"/>
</dbReference>
<proteinExistence type="inferred from homology"/>
<dbReference type="PANTHER" id="PTHR11206">
    <property type="entry name" value="MULTIDRUG RESISTANCE PROTEIN"/>
    <property type="match status" value="1"/>
</dbReference>
<keyword evidence="3" id="KW-0813">Transport</keyword>
<evidence type="ECO:0000256" key="3">
    <source>
        <dbReference type="ARBA" id="ARBA00022448"/>
    </source>
</evidence>
<reference evidence="10" key="2">
    <citation type="submission" date="2025-08" db="UniProtKB">
        <authorList>
            <consortium name="RefSeq"/>
        </authorList>
    </citation>
    <scope>IDENTIFICATION</scope>
    <source>
        <tissue evidence="10">Leaf</tissue>
    </source>
</reference>
<keyword evidence="9" id="KW-1185">Reference proteome</keyword>
<feature type="transmembrane region" description="Helical" evidence="7">
    <location>
        <begin position="233"/>
        <end position="254"/>
    </location>
</feature>
<keyword evidence="6 7" id="KW-0472">Membrane</keyword>
<feature type="region of interest" description="Disordered" evidence="8">
    <location>
        <begin position="492"/>
        <end position="511"/>
    </location>
</feature>
<sequence length="511" mass="54884">MHGQSERETFSAPLLGDDHSSDISSHVESLVGVSNEQDQPMRRSSFEVFEEIRKLYAIALPLIVTALVVHGKSVISALFLGRIGKEALAGVTLAIGIANITGYSVITGLALGMEAITSQACGARRWPLMVQTLQRTITILTLASVPISVLWFNVEPILLLCGQDPKMVSVAAVYLTYAIPDLFFQSLINPLRIYLRSQNITIPLMLSAGFGLLLHAPINYLLVHHYKLGVKGIAMALSTTDLTILAVLVLCIYFSSTCRESWQAWSLKCFKEWSTILWLAIPSCISVCLEWWWYELMIVLAGVLPNAAEAVGAMGVLIQATALIYIFPSSLGLAVSARVGNELGAARPECARATSLVALACAVATSLVVMLFTVVMRTTWGRFFTRDEAILALTAAALPVVGLCELGNCPQTTVCGALRGSARPALGANINLVAFYFVGLPVAGVMCFKIGMGLLGLWMGLLAAQGVCAVVMVVMLMRTDWAAEARKARELTGDAAEQGDGGGENCDERPK</sequence>
<feature type="region of interest" description="Disordered" evidence="8">
    <location>
        <begin position="1"/>
        <end position="21"/>
    </location>
</feature>
<feature type="transmembrane region" description="Helical" evidence="7">
    <location>
        <begin position="87"/>
        <end position="111"/>
    </location>
</feature>
<accession>A0A8B8P4I4</accession>
<feature type="transmembrane region" description="Helical" evidence="7">
    <location>
        <begin position="200"/>
        <end position="221"/>
    </location>
</feature>
<feature type="transmembrane region" description="Helical" evidence="7">
    <location>
        <begin position="389"/>
        <end position="409"/>
    </location>
</feature>